<gene>
    <name evidence="2" type="ORF">E8E12_010146</name>
</gene>
<feature type="compositionally biased region" description="Polar residues" evidence="1">
    <location>
        <begin position="97"/>
        <end position="114"/>
    </location>
</feature>
<keyword evidence="3" id="KW-1185">Reference proteome</keyword>
<proteinExistence type="predicted"/>
<protein>
    <submittedName>
        <fullName evidence="2">Uncharacterized protein</fullName>
    </submittedName>
</protein>
<dbReference type="OrthoDB" id="3790849at2759"/>
<feature type="compositionally biased region" description="Low complexity" evidence="1">
    <location>
        <begin position="215"/>
        <end position="234"/>
    </location>
</feature>
<sequence>MERRCRLTYERLISSLERHHDAITVQLPELKDAGRVQDLQTAINVALTTARAGMSGAPVASPAYLKQELKAQITSIHERCDALDKASAHDTHIGVFTPSTISGKKDSPLTSSEQIPALKRAHGTRDSSKENSVPPAALAPHATTRKLSAVKKTPITKRAPISKPPTNTGIKKRSAPNTRSKASTQDLTDTPLSATDDAERLAAADALIGLKHSPETSLTSFTSSTTSSSFFTPSANSRKRAHSVYEDDASSLHVPQSQEPVSSPPTPERRVLAPKRYAEVPALAKGLSVSEVFALGVEYAVQHLPANLRSDGEEMRAWVEQQLGLQVPSPSGVSLSMGVSNNGGEKRGFWDVV</sequence>
<evidence type="ECO:0000313" key="3">
    <source>
        <dbReference type="Proteomes" id="UP000758155"/>
    </source>
</evidence>
<feature type="region of interest" description="Disordered" evidence="1">
    <location>
        <begin position="215"/>
        <end position="269"/>
    </location>
</feature>
<dbReference type="Proteomes" id="UP000758155">
    <property type="component" value="Unassembled WGS sequence"/>
</dbReference>
<feature type="region of interest" description="Disordered" evidence="1">
    <location>
        <begin position="96"/>
        <end position="194"/>
    </location>
</feature>
<comment type="caution">
    <text evidence="2">The sequence shown here is derived from an EMBL/GenBank/DDBJ whole genome shotgun (WGS) entry which is preliminary data.</text>
</comment>
<accession>A0A9P4WXG9</accession>
<organism evidence="2 3">
    <name type="scientific">Didymella heteroderae</name>
    <dbReference type="NCBI Taxonomy" id="1769908"/>
    <lineage>
        <taxon>Eukaryota</taxon>
        <taxon>Fungi</taxon>
        <taxon>Dikarya</taxon>
        <taxon>Ascomycota</taxon>
        <taxon>Pezizomycotina</taxon>
        <taxon>Dothideomycetes</taxon>
        <taxon>Pleosporomycetidae</taxon>
        <taxon>Pleosporales</taxon>
        <taxon>Pleosporineae</taxon>
        <taxon>Didymellaceae</taxon>
        <taxon>Didymella</taxon>
    </lineage>
</organism>
<reference evidence="2" key="1">
    <citation type="submission" date="2019-04" db="EMBL/GenBank/DDBJ databases">
        <title>Sequencing of skin fungus with MAO and IRED activity.</title>
        <authorList>
            <person name="Marsaioli A.J."/>
            <person name="Bonatto J.M.C."/>
            <person name="Reis Junior O."/>
        </authorList>
    </citation>
    <scope>NUCLEOTIDE SEQUENCE</scope>
    <source>
        <strain evidence="2">28M1</strain>
    </source>
</reference>
<name>A0A9P4WXG9_9PLEO</name>
<feature type="compositionally biased region" description="Polar residues" evidence="1">
    <location>
        <begin position="164"/>
        <end position="193"/>
    </location>
</feature>
<evidence type="ECO:0000256" key="1">
    <source>
        <dbReference type="SAM" id="MobiDB-lite"/>
    </source>
</evidence>
<dbReference type="EMBL" id="SWKV01000010">
    <property type="protein sequence ID" value="KAF3044126.1"/>
    <property type="molecule type" value="Genomic_DNA"/>
</dbReference>
<evidence type="ECO:0000313" key="2">
    <source>
        <dbReference type="EMBL" id="KAF3044126.1"/>
    </source>
</evidence>
<dbReference type="AlphaFoldDB" id="A0A9P4WXG9"/>